<keyword evidence="2" id="KW-1133">Transmembrane helix</keyword>
<feature type="region of interest" description="Disordered" evidence="1">
    <location>
        <begin position="59"/>
        <end position="121"/>
    </location>
</feature>
<evidence type="ECO:0000256" key="2">
    <source>
        <dbReference type="SAM" id="Phobius"/>
    </source>
</evidence>
<keyword evidence="4" id="KW-1185">Reference proteome</keyword>
<dbReference type="EMBL" id="RIBZ01000247">
    <property type="protein sequence ID" value="RNG22816.1"/>
    <property type="molecule type" value="Genomic_DNA"/>
</dbReference>
<evidence type="ECO:0000313" key="3">
    <source>
        <dbReference type="EMBL" id="RNG22816.1"/>
    </source>
</evidence>
<comment type="caution">
    <text evidence="3">The sequence shown here is derived from an EMBL/GenBank/DDBJ whole genome shotgun (WGS) entry which is preliminary data.</text>
</comment>
<name>A0A3M8VYK9_9ACTN</name>
<reference evidence="3 4" key="1">
    <citation type="submission" date="2018-11" db="EMBL/GenBank/DDBJ databases">
        <title>The Potential of Streptomyces as Biocontrol Agents against the Tomato grey mould, Botrytis cinerea (Gray mold) Frontiers in Microbiology.</title>
        <authorList>
            <person name="Li D."/>
        </authorList>
    </citation>
    <scope>NUCLEOTIDE SEQUENCE [LARGE SCALE GENOMIC DNA]</scope>
    <source>
        <strain evidence="3 4">NEAU-LD23</strain>
    </source>
</reference>
<proteinExistence type="predicted"/>
<evidence type="ECO:0000256" key="1">
    <source>
        <dbReference type="SAM" id="MobiDB-lite"/>
    </source>
</evidence>
<protein>
    <submittedName>
        <fullName evidence="3">Uncharacterized protein</fullName>
    </submittedName>
</protein>
<dbReference type="Proteomes" id="UP000275401">
    <property type="component" value="Unassembled WGS sequence"/>
</dbReference>
<keyword evidence="2" id="KW-0812">Transmembrane</keyword>
<accession>A0A3M8VYK9</accession>
<feature type="transmembrane region" description="Helical" evidence="2">
    <location>
        <begin position="7"/>
        <end position="26"/>
    </location>
</feature>
<feature type="compositionally biased region" description="Basic and acidic residues" evidence="1">
    <location>
        <begin position="71"/>
        <end position="80"/>
    </location>
</feature>
<sequence length="121" mass="12113">MSPSRRITVIVAALAGIVSTPLFWLLDGPDTGQLVGASIQAATGVCALVWAWLQPAVPPTDGPQDAAVRTGRAEASDGGRAHTGIHRRSGAASGAARAQHTGDAIARGRGSSAGTGIDYTG</sequence>
<feature type="transmembrane region" description="Helical" evidence="2">
    <location>
        <begin position="32"/>
        <end position="53"/>
    </location>
</feature>
<dbReference type="AlphaFoldDB" id="A0A3M8VYK9"/>
<keyword evidence="2" id="KW-0472">Membrane</keyword>
<gene>
    <name evidence="3" type="ORF">EEJ42_19465</name>
</gene>
<evidence type="ECO:0000313" key="4">
    <source>
        <dbReference type="Proteomes" id="UP000275401"/>
    </source>
</evidence>
<organism evidence="3 4">
    <name type="scientific">Streptomyces botrytidirepellens</name>
    <dbReference type="NCBI Taxonomy" id="2486417"/>
    <lineage>
        <taxon>Bacteria</taxon>
        <taxon>Bacillati</taxon>
        <taxon>Actinomycetota</taxon>
        <taxon>Actinomycetes</taxon>
        <taxon>Kitasatosporales</taxon>
        <taxon>Streptomycetaceae</taxon>
        <taxon>Streptomyces</taxon>
    </lineage>
</organism>